<accession>A0A7Z7JHZ5</accession>
<comment type="caution">
    <text evidence="1">The sequence shown here is derived from an EMBL/GenBank/DDBJ whole genome shotgun (WGS) entry which is preliminary data.</text>
</comment>
<protein>
    <submittedName>
        <fullName evidence="1">Uncharacterized protein</fullName>
    </submittedName>
</protein>
<evidence type="ECO:0000313" key="1">
    <source>
        <dbReference type="EMBL" id="SPC25783.1"/>
    </source>
</evidence>
<reference evidence="1 2" key="1">
    <citation type="submission" date="2018-01" db="EMBL/GenBank/DDBJ databases">
        <authorList>
            <person name="Clerissi C."/>
        </authorList>
    </citation>
    <scope>NUCLEOTIDE SEQUENCE [LARGE SCALE GENOMIC DNA]</scope>
    <source>
        <strain evidence="1">Cupriavidus taiwanensis STM 6021</strain>
    </source>
</reference>
<proteinExistence type="predicted"/>
<organism evidence="1 2">
    <name type="scientific">Cupriavidus taiwanensis</name>
    <dbReference type="NCBI Taxonomy" id="164546"/>
    <lineage>
        <taxon>Bacteria</taxon>
        <taxon>Pseudomonadati</taxon>
        <taxon>Pseudomonadota</taxon>
        <taxon>Betaproteobacteria</taxon>
        <taxon>Burkholderiales</taxon>
        <taxon>Burkholderiaceae</taxon>
        <taxon>Cupriavidus</taxon>
    </lineage>
</organism>
<name>A0A7Z7JHZ5_9BURK</name>
<sequence>MIHRRLYCYAVLREFACSCKTRKPNMRIDTESHIGLFDACPRLQDSERRRQRAGEIGSAYGEPGNEVEGPMAVVILGPAGCC</sequence>
<gene>
    <name evidence="1" type="ORF">CBM2594_U10284</name>
</gene>
<dbReference type="AlphaFoldDB" id="A0A7Z7JHZ5"/>
<dbReference type="Proteomes" id="UP000257139">
    <property type="component" value="Unassembled WGS sequence"/>
</dbReference>
<dbReference type="EMBL" id="OGUU01000045">
    <property type="protein sequence ID" value="SPC25783.1"/>
    <property type="molecule type" value="Genomic_DNA"/>
</dbReference>
<evidence type="ECO:0000313" key="2">
    <source>
        <dbReference type="Proteomes" id="UP000257139"/>
    </source>
</evidence>